<dbReference type="Proteomes" id="UP001174136">
    <property type="component" value="Unassembled WGS sequence"/>
</dbReference>
<evidence type="ECO:0000313" key="1">
    <source>
        <dbReference type="EMBL" id="KAK0144076.1"/>
    </source>
</evidence>
<dbReference type="AlphaFoldDB" id="A0AA47NYY3"/>
<proteinExistence type="predicted"/>
<comment type="caution">
    <text evidence="1">The sequence shown here is derived from an EMBL/GenBank/DDBJ whole genome shotgun (WGS) entry which is preliminary data.</text>
</comment>
<keyword evidence="2" id="KW-1185">Reference proteome</keyword>
<name>A0AA47NYY3_MERPO</name>
<organism evidence="1 2">
    <name type="scientific">Merluccius polli</name>
    <name type="common">Benguela hake</name>
    <name type="synonym">Merluccius cadenati</name>
    <dbReference type="NCBI Taxonomy" id="89951"/>
    <lineage>
        <taxon>Eukaryota</taxon>
        <taxon>Metazoa</taxon>
        <taxon>Chordata</taxon>
        <taxon>Craniata</taxon>
        <taxon>Vertebrata</taxon>
        <taxon>Euteleostomi</taxon>
        <taxon>Actinopterygii</taxon>
        <taxon>Neopterygii</taxon>
        <taxon>Teleostei</taxon>
        <taxon>Neoteleostei</taxon>
        <taxon>Acanthomorphata</taxon>
        <taxon>Zeiogadaria</taxon>
        <taxon>Gadariae</taxon>
        <taxon>Gadiformes</taxon>
        <taxon>Gadoidei</taxon>
        <taxon>Merlucciidae</taxon>
        <taxon>Merluccius</taxon>
    </lineage>
</organism>
<sequence length="223" mass="24904">MATQTGVVVDARIFSFKDVTLWVVFQIPEGNGDFRFAPSSLFTLHSATVIRVSFCVFVLLAMPGGSLKKTCPNCGQKIYNGCKVCNLCKAPQPQKVRQKKKLEKFQNKASDWCASVTKNNLKSHIIDDDTAILLEKLHTLGLKPLLLIAKQKSTSVMMPQKVQLSTGAKTCLQNIEEIFALMLEGEIVQHVLYYMTPFTVSHKSDYTPRILANISLYLFTGQL</sequence>
<reference evidence="1" key="1">
    <citation type="journal article" date="2023" name="Front. Mar. Sci.">
        <title>A new Merluccius polli reference genome to investigate the effects of global change in West African waters.</title>
        <authorList>
            <person name="Mateo J.L."/>
            <person name="Blanco-Fernandez C."/>
            <person name="Garcia-Vazquez E."/>
            <person name="Machado-Schiaffino G."/>
        </authorList>
    </citation>
    <scope>NUCLEOTIDE SEQUENCE</scope>
    <source>
        <strain evidence="1">C29</strain>
        <tissue evidence="1">Fin</tissue>
    </source>
</reference>
<protein>
    <submittedName>
        <fullName evidence="1">Uncharacterized protein</fullName>
    </submittedName>
</protein>
<accession>A0AA47NYY3</accession>
<gene>
    <name evidence="1" type="ORF">N1851_017582</name>
</gene>
<evidence type="ECO:0000313" key="2">
    <source>
        <dbReference type="Proteomes" id="UP001174136"/>
    </source>
</evidence>
<dbReference type="EMBL" id="JAOPHQ010003167">
    <property type="protein sequence ID" value="KAK0144076.1"/>
    <property type="molecule type" value="Genomic_DNA"/>
</dbReference>